<evidence type="ECO:0000256" key="2">
    <source>
        <dbReference type="ARBA" id="ARBA00008000"/>
    </source>
</evidence>
<organism evidence="13 14">
    <name type="scientific">Helicobacter apodemus</name>
    <dbReference type="NCBI Taxonomy" id="135569"/>
    <lineage>
        <taxon>Bacteria</taxon>
        <taxon>Pseudomonadati</taxon>
        <taxon>Campylobacterota</taxon>
        <taxon>Epsilonproteobacteria</taxon>
        <taxon>Campylobacterales</taxon>
        <taxon>Helicobacteraceae</taxon>
        <taxon>Helicobacter</taxon>
    </lineage>
</organism>
<dbReference type="InterPro" id="IPR016166">
    <property type="entry name" value="FAD-bd_PCMH"/>
</dbReference>
<dbReference type="GO" id="GO:0004458">
    <property type="term" value="F:D-lactate dehydrogenase (cytochrome) activity"/>
    <property type="evidence" value="ECO:0007669"/>
    <property type="project" value="UniProtKB-EC"/>
</dbReference>
<keyword evidence="7" id="KW-0560">Oxidoreductase</keyword>
<reference evidence="13 14" key="1">
    <citation type="journal article" date="2014" name="Genome Announc.">
        <title>Draft genome sequences of eight enterohepatic helicobacter species isolated from both laboratory and wild rodents.</title>
        <authorList>
            <person name="Sheh A."/>
            <person name="Shen Z."/>
            <person name="Fox J.G."/>
        </authorList>
    </citation>
    <scope>NUCLEOTIDE SEQUENCE [LARGE SCALE GENOMIC DNA]</scope>
    <source>
        <strain evidence="13 14">MIT-03-7007</strain>
    </source>
</reference>
<evidence type="ECO:0000259" key="11">
    <source>
        <dbReference type="PROSITE" id="PS51379"/>
    </source>
</evidence>
<evidence type="ECO:0000259" key="12">
    <source>
        <dbReference type="PROSITE" id="PS51387"/>
    </source>
</evidence>
<keyword evidence="4" id="KW-0479">Metal-binding</keyword>
<dbReference type="SUPFAM" id="SSF55103">
    <property type="entry name" value="FAD-linked oxidases, C-terminal domain"/>
    <property type="match status" value="1"/>
</dbReference>
<dbReference type="InterPro" id="IPR004113">
    <property type="entry name" value="FAD-bd_oxidored_4_C"/>
</dbReference>
<evidence type="ECO:0000256" key="8">
    <source>
        <dbReference type="ARBA" id="ARBA00023004"/>
    </source>
</evidence>
<gene>
    <name evidence="13" type="ORF">LS72_006780</name>
</gene>
<dbReference type="Gene3D" id="1.10.1060.10">
    <property type="entry name" value="Alpha-helical ferredoxin"/>
    <property type="match status" value="1"/>
</dbReference>
<keyword evidence="6" id="KW-0809">Transit peptide</keyword>
<dbReference type="Proteomes" id="UP000029920">
    <property type="component" value="Unassembled WGS sequence"/>
</dbReference>
<dbReference type="InterPro" id="IPR006094">
    <property type="entry name" value="Oxid_FAD_bind_N"/>
</dbReference>
<evidence type="ECO:0000256" key="7">
    <source>
        <dbReference type="ARBA" id="ARBA00023002"/>
    </source>
</evidence>
<dbReference type="GO" id="GO:0046872">
    <property type="term" value="F:metal ion binding"/>
    <property type="evidence" value="ECO:0007669"/>
    <property type="project" value="UniProtKB-KW"/>
</dbReference>
<dbReference type="PANTHER" id="PTHR11748:SF111">
    <property type="entry name" value="D-LACTATE DEHYDROGENASE, MITOCHONDRIAL-RELATED"/>
    <property type="match status" value="1"/>
</dbReference>
<dbReference type="Pfam" id="PF13183">
    <property type="entry name" value="Fer4_8"/>
    <property type="match status" value="1"/>
</dbReference>
<keyword evidence="5" id="KW-0274">FAD</keyword>
<dbReference type="InterPro" id="IPR017896">
    <property type="entry name" value="4Fe4S_Fe-S-bd"/>
</dbReference>
<evidence type="ECO:0000256" key="9">
    <source>
        <dbReference type="ARBA" id="ARBA00023014"/>
    </source>
</evidence>
<evidence type="ECO:0000256" key="5">
    <source>
        <dbReference type="ARBA" id="ARBA00022827"/>
    </source>
</evidence>
<dbReference type="InterPro" id="IPR009051">
    <property type="entry name" value="Helical_ferredxn"/>
</dbReference>
<dbReference type="Gene3D" id="3.30.70.2740">
    <property type="match status" value="1"/>
</dbReference>
<dbReference type="InterPro" id="IPR016169">
    <property type="entry name" value="FAD-bd_PCMH_sub2"/>
</dbReference>
<keyword evidence="14" id="KW-1185">Reference proteome</keyword>
<dbReference type="InterPro" id="IPR016164">
    <property type="entry name" value="FAD-linked_Oxase-like_C"/>
</dbReference>
<dbReference type="RefSeq" id="WP_138155214.1">
    <property type="nucleotide sequence ID" value="NZ_JRPC02000016.1"/>
</dbReference>
<keyword evidence="8" id="KW-0408">Iron</keyword>
<comment type="cofactor">
    <cofactor evidence="1">
        <name>FAD</name>
        <dbReference type="ChEBI" id="CHEBI:57692"/>
    </cofactor>
</comment>
<name>A0A4U8UFD4_9HELI</name>
<dbReference type="InterPro" id="IPR016167">
    <property type="entry name" value="FAD-bd_PCMH_sub1"/>
</dbReference>
<keyword evidence="9" id="KW-0411">Iron-sulfur</keyword>
<keyword evidence="3" id="KW-0285">Flavoprotein</keyword>
<dbReference type="GO" id="GO:0071949">
    <property type="term" value="F:FAD binding"/>
    <property type="evidence" value="ECO:0007669"/>
    <property type="project" value="InterPro"/>
</dbReference>
<evidence type="ECO:0000256" key="6">
    <source>
        <dbReference type="ARBA" id="ARBA00022946"/>
    </source>
</evidence>
<feature type="domain" description="FAD-binding PCMH-type" evidence="12">
    <location>
        <begin position="36"/>
        <end position="262"/>
    </location>
</feature>
<dbReference type="PROSITE" id="PS00198">
    <property type="entry name" value="4FE4S_FER_1"/>
    <property type="match status" value="1"/>
</dbReference>
<evidence type="ECO:0000256" key="1">
    <source>
        <dbReference type="ARBA" id="ARBA00001974"/>
    </source>
</evidence>
<comment type="caution">
    <text evidence="13">The sequence shown here is derived from an EMBL/GenBank/DDBJ whole genome shotgun (WGS) entry which is preliminary data.</text>
</comment>
<evidence type="ECO:0000313" key="13">
    <source>
        <dbReference type="EMBL" id="TLE15520.1"/>
    </source>
</evidence>
<dbReference type="PROSITE" id="PS51387">
    <property type="entry name" value="FAD_PCMH"/>
    <property type="match status" value="1"/>
</dbReference>
<dbReference type="InterPro" id="IPR017900">
    <property type="entry name" value="4Fe4S_Fe_S_CS"/>
</dbReference>
<protein>
    <recommendedName>
        <fullName evidence="10">D-lactate dehydrogenase (cytochrome)</fullName>
        <ecNumber evidence="10">1.1.2.4</ecNumber>
    </recommendedName>
</protein>
<evidence type="ECO:0000313" key="14">
    <source>
        <dbReference type="Proteomes" id="UP000029920"/>
    </source>
</evidence>
<dbReference type="EMBL" id="JRPC02000016">
    <property type="protein sequence ID" value="TLE15520.1"/>
    <property type="molecule type" value="Genomic_DNA"/>
</dbReference>
<dbReference type="GO" id="GO:0008720">
    <property type="term" value="F:D-lactate dehydrogenase (NAD+) activity"/>
    <property type="evidence" value="ECO:0007669"/>
    <property type="project" value="TreeGrafter"/>
</dbReference>
<dbReference type="Pfam" id="PF02913">
    <property type="entry name" value="FAD-oxidase_C"/>
    <property type="match status" value="1"/>
</dbReference>
<dbReference type="PANTHER" id="PTHR11748">
    <property type="entry name" value="D-LACTATE DEHYDROGENASE"/>
    <property type="match status" value="1"/>
</dbReference>
<dbReference type="GO" id="GO:0051536">
    <property type="term" value="F:iron-sulfur cluster binding"/>
    <property type="evidence" value="ECO:0007669"/>
    <property type="project" value="UniProtKB-KW"/>
</dbReference>
<dbReference type="AlphaFoldDB" id="A0A4U8UFD4"/>
<feature type="domain" description="4Fe-4S ferredoxin-type" evidence="11">
    <location>
        <begin position="530"/>
        <end position="561"/>
    </location>
</feature>
<accession>A0A4U8UFD4</accession>
<evidence type="ECO:0000256" key="3">
    <source>
        <dbReference type="ARBA" id="ARBA00022630"/>
    </source>
</evidence>
<dbReference type="InterPro" id="IPR036318">
    <property type="entry name" value="FAD-bd_PCMH-like_sf"/>
</dbReference>
<dbReference type="EC" id="1.1.2.4" evidence="10"/>
<dbReference type="SUPFAM" id="SSF56176">
    <property type="entry name" value="FAD-binding/transporter-associated domain-like"/>
    <property type="match status" value="1"/>
</dbReference>
<dbReference type="PROSITE" id="PS51379">
    <property type="entry name" value="4FE4S_FER_2"/>
    <property type="match status" value="1"/>
</dbReference>
<dbReference type="GO" id="GO:1903457">
    <property type="term" value="P:lactate catabolic process"/>
    <property type="evidence" value="ECO:0007669"/>
    <property type="project" value="TreeGrafter"/>
</dbReference>
<evidence type="ECO:0000256" key="4">
    <source>
        <dbReference type="ARBA" id="ARBA00022723"/>
    </source>
</evidence>
<dbReference type="Gene3D" id="3.30.465.10">
    <property type="match status" value="1"/>
</dbReference>
<evidence type="ECO:0000256" key="10">
    <source>
        <dbReference type="ARBA" id="ARBA00038897"/>
    </source>
</evidence>
<proteinExistence type="inferred from homology"/>
<comment type="similarity">
    <text evidence="2">Belongs to the FAD-binding oxidoreductase/transferase type 4 family.</text>
</comment>
<dbReference type="SUPFAM" id="SSF46548">
    <property type="entry name" value="alpha-helical ferredoxin"/>
    <property type="match status" value="1"/>
</dbReference>
<dbReference type="Pfam" id="PF01565">
    <property type="entry name" value="FAD_binding_4"/>
    <property type="match status" value="1"/>
</dbReference>
<dbReference type="Gene3D" id="3.30.43.10">
    <property type="entry name" value="Uridine Diphospho-n-acetylenolpyruvylglucosamine Reductase, domain 2"/>
    <property type="match status" value="1"/>
</dbReference>
<sequence length="944" mass="106037">MKNFSAFLEATQKIFKERLFLDYLRRFAYGIDASCYRYIPKAVIWSESEEEIRELIKLAYYFEIPLTFRAAGTSLSGQASSENVLVICHKEEVEVGKGAKSIVCDCGVIGSYANDVLAPYGKKIGPDPATIASAKIGGIFSNNSSGMCCGVKHNSYHTIKSVRIILQDGSILDTSSEESFQAFCQSHSLLVKELLHLRQKILADRELHSLIKKKFSIKNTTGYSLNALVDFDNPKDILNHIFIGAEGTLGFVSKVEYYTLDNHPHKACALLFFNNIYEASDAILLFAKYQDIINAAEIMDYACLKSVQHLEGMPKEILQIQEGNCAILIQLEAKTQNLLQKNIDFLAPKIQALKTLFGVYFSLDKQEQDSWWLIRKGILPIAAGNRPKGSVVIVEDICFFIEDFTRGIAEILKLFEKYAFKGIIFGHALSGNVHFIITPNLNDKAQNKAFGGLMEDLAKVVANLQGSIKAEHGTGRMVAPFVELEWGKKAYAINKKIKNLFDGKNIFNPDVIISEDKNIHLKNFKPSWEEYDEVGELVGACMECGFCEKHCPSRNLTLTPRQRISVYVEIKRLESKDSLSIKEKEELEALKLGYRYFGIETCAICSTCANLCPLHIDTACIAKNSKGNFPKIAHRISENLALASSALKTAIKVANFTPLLSQRISKKLNNWIHTPIMPHYFPNANPQKVYEDSTLPYRKEVIYFSSCLNRIFSPPKEASDKRNIQEVFQSLCQKAGIKYRYPKDITGLCCSKAFKNYSNTAREMALKTFKALKEVSNGGEIPIVCDHSACSLELLERIREFEVLGDVKLQIFDMPSFVLKFIIPSLRISQKPIKIGLYAPCSTRSYKQEIDNEQALIDIAKVCAKEVFIHQDTKCCSFAGDKGFLNPSLNTSALEGFVKFYQKQPIELGYSSSSTCEIGLSANTKRVWQHIIYLLDSCALQKES</sequence>